<sequence>CDRHCSYRRLSSTSLLLKMNMNESIQTVEMLEAPSMDSFKIESENCKLSELEAYLESQYSTINTNLIGKRGKQSSKRFRIIKPIKWAKTRIQSSAPEIQSDKDEHEPSCFKDLRSCADAIRKGWRARERPSRRFYSPIA</sequence>
<proteinExistence type="predicted"/>
<accession>A0A0H5RSJ0</accession>
<feature type="non-terminal residue" evidence="1">
    <location>
        <position position="1"/>
    </location>
</feature>
<evidence type="ECO:0000313" key="1">
    <source>
        <dbReference type="EMBL" id="CRZ11704.1"/>
    </source>
</evidence>
<reference evidence="1" key="1">
    <citation type="submission" date="2015-04" db="EMBL/GenBank/DDBJ databases">
        <title>The genome sequence of the plant pathogenic Rhizarian Plasmodiophora brassicae reveals insights in its biotrophic life cycle and the origin of chitin synthesis.</title>
        <authorList>
            <person name="Schwelm A."/>
            <person name="Fogelqvist J."/>
            <person name="Knaust A."/>
            <person name="Julke S."/>
            <person name="Lilja T."/>
            <person name="Dhandapani V."/>
            <person name="Bonilla-Rosso G."/>
            <person name="Karlsson M."/>
            <person name="Shevchenko A."/>
            <person name="Choi S.R."/>
            <person name="Kim H.G."/>
            <person name="Park J.Y."/>
            <person name="Lim Y.P."/>
            <person name="Ludwig-Muller J."/>
            <person name="Dixelius C."/>
        </authorList>
    </citation>
    <scope>NUCLEOTIDE SEQUENCE</scope>
    <source>
        <tissue evidence="1">Potato root galls</tissue>
    </source>
</reference>
<organism evidence="1">
    <name type="scientific">Spongospora subterranea</name>
    <dbReference type="NCBI Taxonomy" id="70186"/>
    <lineage>
        <taxon>Eukaryota</taxon>
        <taxon>Sar</taxon>
        <taxon>Rhizaria</taxon>
        <taxon>Endomyxa</taxon>
        <taxon>Phytomyxea</taxon>
        <taxon>Plasmodiophorida</taxon>
        <taxon>Plasmodiophoridae</taxon>
        <taxon>Spongospora</taxon>
    </lineage>
</organism>
<dbReference type="EMBL" id="HACM01011262">
    <property type="protein sequence ID" value="CRZ11704.1"/>
    <property type="molecule type" value="Transcribed_RNA"/>
</dbReference>
<name>A0A0H5RSJ0_9EUKA</name>
<dbReference type="AlphaFoldDB" id="A0A0H5RSJ0"/>
<protein>
    <submittedName>
        <fullName evidence="1">Uncharacterized protein</fullName>
    </submittedName>
</protein>